<dbReference type="InterPro" id="IPR050855">
    <property type="entry name" value="NDM-1-like"/>
</dbReference>
<dbReference type="Proteomes" id="UP000199169">
    <property type="component" value="Unassembled WGS sequence"/>
</dbReference>
<proteinExistence type="inferred from homology"/>
<dbReference type="InterPro" id="IPR001279">
    <property type="entry name" value="Metallo-B-lactamas"/>
</dbReference>
<reference evidence="3 4" key="1">
    <citation type="submission" date="2016-06" db="EMBL/GenBank/DDBJ databases">
        <authorList>
            <person name="Kjaerup R.B."/>
            <person name="Dalgaard T.S."/>
            <person name="Juul-Madsen H.R."/>
        </authorList>
    </citation>
    <scope>NUCLEOTIDE SEQUENCE [LARGE SCALE GENOMIC DNA]</scope>
    <source>
        <strain evidence="3">3</strain>
    </source>
</reference>
<dbReference type="PANTHER" id="PTHR42951">
    <property type="entry name" value="METALLO-BETA-LACTAMASE DOMAIN-CONTAINING"/>
    <property type="match status" value="1"/>
</dbReference>
<evidence type="ECO:0000259" key="2">
    <source>
        <dbReference type="SMART" id="SM00849"/>
    </source>
</evidence>
<evidence type="ECO:0000313" key="3">
    <source>
        <dbReference type="EMBL" id="SBT07806.1"/>
    </source>
</evidence>
<dbReference type="Pfam" id="PF00753">
    <property type="entry name" value="Lactamase_B"/>
    <property type="match status" value="1"/>
</dbReference>
<accession>A0A1A8XSV8</accession>
<sequence>MGPRAVAITSEISQVGGPGLTHANDAAVYLVHFGDAAALIDAGCGHATDRLLLNIAAAGVLPEQIRVLLLTHCHYDHSGGAAGLRQRFDWPVALHALEASYLESGDNRVSAASWYSDHLAPCPVDRRLADGDYIPLGDRSLRTLHIPGHSPGSVAFLVESEGRRVVFAQDVHGPLHSTLLSNSRDYQASLRKLEALNADILCEGHHGVFVGAAAIAGFIERFIED</sequence>
<dbReference type="AlphaFoldDB" id="A0A1A8XSV8"/>
<organism evidence="3 4">
    <name type="scientific">Candidatus Accumulibacter aalborgensis</name>
    <dbReference type="NCBI Taxonomy" id="1860102"/>
    <lineage>
        <taxon>Bacteria</taxon>
        <taxon>Pseudomonadati</taxon>
        <taxon>Pseudomonadota</taxon>
        <taxon>Betaproteobacteria</taxon>
        <taxon>Candidatus Accumulibacter</taxon>
    </lineage>
</organism>
<gene>
    <name evidence="3" type="ORF">ACCAA_50058</name>
</gene>
<dbReference type="STRING" id="1860102.ACCAA_50058"/>
<dbReference type="RefSeq" id="WP_186407890.1">
    <property type="nucleotide sequence ID" value="NZ_FLQX01000127.1"/>
</dbReference>
<protein>
    <submittedName>
        <fullName evidence="3">Beta-lactamase domain protein</fullName>
    </submittedName>
</protein>
<evidence type="ECO:0000313" key="4">
    <source>
        <dbReference type="Proteomes" id="UP000199169"/>
    </source>
</evidence>
<name>A0A1A8XSV8_9PROT</name>
<keyword evidence="4" id="KW-1185">Reference proteome</keyword>
<dbReference type="InterPro" id="IPR036866">
    <property type="entry name" value="RibonucZ/Hydroxyglut_hydro"/>
</dbReference>
<dbReference type="PANTHER" id="PTHR42951:SF4">
    <property type="entry name" value="ACYL-COENZYME A THIOESTERASE MBLAC2"/>
    <property type="match status" value="1"/>
</dbReference>
<dbReference type="CDD" id="cd06262">
    <property type="entry name" value="metallo-hydrolase-like_MBL-fold"/>
    <property type="match status" value="1"/>
</dbReference>
<dbReference type="Gene3D" id="3.60.15.10">
    <property type="entry name" value="Ribonuclease Z/Hydroxyacylglutathione hydrolase-like"/>
    <property type="match status" value="1"/>
</dbReference>
<dbReference type="SUPFAM" id="SSF56281">
    <property type="entry name" value="Metallo-hydrolase/oxidoreductase"/>
    <property type="match status" value="1"/>
</dbReference>
<comment type="similarity">
    <text evidence="1">Belongs to the metallo-beta-lactamase superfamily. Class-B beta-lactamase family.</text>
</comment>
<dbReference type="SMART" id="SM00849">
    <property type="entry name" value="Lactamase_B"/>
    <property type="match status" value="1"/>
</dbReference>
<dbReference type="EMBL" id="FLQX01000127">
    <property type="protein sequence ID" value="SBT07806.1"/>
    <property type="molecule type" value="Genomic_DNA"/>
</dbReference>
<dbReference type="GO" id="GO:0017001">
    <property type="term" value="P:antibiotic catabolic process"/>
    <property type="evidence" value="ECO:0007669"/>
    <property type="project" value="UniProtKB-ARBA"/>
</dbReference>
<evidence type="ECO:0000256" key="1">
    <source>
        <dbReference type="ARBA" id="ARBA00005250"/>
    </source>
</evidence>
<feature type="domain" description="Metallo-beta-lactamase" evidence="2">
    <location>
        <begin position="25"/>
        <end position="205"/>
    </location>
</feature>